<feature type="chain" id="PRO_5014986206" evidence="1">
    <location>
        <begin position="21"/>
        <end position="96"/>
    </location>
</feature>
<evidence type="ECO:0000313" key="2">
    <source>
        <dbReference type="EMBL" id="MBW47386.1"/>
    </source>
</evidence>
<accession>A0A2M4B2W8</accession>
<organism evidence="2">
    <name type="scientific">Anopheles triannulatus</name>
    <dbReference type="NCBI Taxonomy" id="58253"/>
    <lineage>
        <taxon>Eukaryota</taxon>
        <taxon>Metazoa</taxon>
        <taxon>Ecdysozoa</taxon>
        <taxon>Arthropoda</taxon>
        <taxon>Hexapoda</taxon>
        <taxon>Insecta</taxon>
        <taxon>Pterygota</taxon>
        <taxon>Neoptera</taxon>
        <taxon>Endopterygota</taxon>
        <taxon>Diptera</taxon>
        <taxon>Nematocera</taxon>
        <taxon>Culicoidea</taxon>
        <taxon>Culicidae</taxon>
        <taxon>Anophelinae</taxon>
        <taxon>Anopheles</taxon>
    </lineage>
</organism>
<sequence length="96" mass="10520">MTAMMMRLLLLLLLLRMTITSDDVVRRTKTVSTTPKLFHAECGTATAATAPTTTNTPSARNIPCVTAGPLRALEEFITTRLVLEQYVVFTCSPFAD</sequence>
<feature type="signal peptide" evidence="1">
    <location>
        <begin position="1"/>
        <end position="20"/>
    </location>
</feature>
<reference evidence="2" key="1">
    <citation type="submission" date="2018-01" db="EMBL/GenBank/DDBJ databases">
        <title>An insight into the sialome of Amazonian anophelines.</title>
        <authorList>
            <person name="Ribeiro J.M."/>
            <person name="Scarpassa V."/>
            <person name="Calvo E."/>
        </authorList>
    </citation>
    <scope>NUCLEOTIDE SEQUENCE</scope>
    <source>
        <tissue evidence="2">Salivary glands</tissue>
    </source>
</reference>
<proteinExistence type="predicted"/>
<protein>
    <submittedName>
        <fullName evidence="2">Putative secreted protein</fullName>
    </submittedName>
</protein>
<keyword evidence="1" id="KW-0732">Signal</keyword>
<name>A0A2M4B2W8_9DIPT</name>
<dbReference type="EMBL" id="GGFK01014065">
    <property type="protein sequence ID" value="MBW47386.1"/>
    <property type="molecule type" value="Transcribed_RNA"/>
</dbReference>
<dbReference type="AlphaFoldDB" id="A0A2M4B2W8"/>
<evidence type="ECO:0000256" key="1">
    <source>
        <dbReference type="SAM" id="SignalP"/>
    </source>
</evidence>